<dbReference type="EMBL" id="JADCNL010000639">
    <property type="protein sequence ID" value="KAG0445893.1"/>
    <property type="molecule type" value="Genomic_DNA"/>
</dbReference>
<comment type="caution">
    <text evidence="2">The sequence shown here is derived from an EMBL/GenBank/DDBJ whole genome shotgun (WGS) entry which is preliminary data.</text>
</comment>
<evidence type="ECO:0000313" key="5">
    <source>
        <dbReference type="Proteomes" id="UP000639772"/>
    </source>
</evidence>
<dbReference type="OrthoDB" id="1728340at2759"/>
<dbReference type="EMBL" id="JADCNM010000640">
    <property type="protein sequence ID" value="KAG0445871.1"/>
    <property type="molecule type" value="Genomic_DNA"/>
</dbReference>
<evidence type="ECO:0000313" key="2">
    <source>
        <dbReference type="EMBL" id="KAG0445871.1"/>
    </source>
</evidence>
<evidence type="ECO:0000313" key="4">
    <source>
        <dbReference type="Proteomes" id="UP000636800"/>
    </source>
</evidence>
<proteinExistence type="predicted"/>
<reference evidence="4 5" key="1">
    <citation type="journal article" date="2020" name="Nat. Food">
        <title>A phased Vanilla planifolia genome enables genetic improvement of flavour and production.</title>
        <authorList>
            <person name="Hasing T."/>
            <person name="Tang H."/>
            <person name="Brym M."/>
            <person name="Khazi F."/>
            <person name="Huang T."/>
            <person name="Chambers A.H."/>
        </authorList>
    </citation>
    <scope>NUCLEOTIDE SEQUENCE [LARGE SCALE GENOMIC DNA]</scope>
    <source>
        <tissue evidence="2">Leaf</tissue>
    </source>
</reference>
<evidence type="ECO:0000313" key="3">
    <source>
        <dbReference type="EMBL" id="KAG0445893.1"/>
    </source>
</evidence>
<feature type="region of interest" description="Disordered" evidence="1">
    <location>
        <begin position="21"/>
        <end position="42"/>
    </location>
</feature>
<dbReference type="AlphaFoldDB" id="A0A835U4J7"/>
<organism evidence="2 5">
    <name type="scientific">Vanilla planifolia</name>
    <name type="common">Vanilla</name>
    <dbReference type="NCBI Taxonomy" id="51239"/>
    <lineage>
        <taxon>Eukaryota</taxon>
        <taxon>Viridiplantae</taxon>
        <taxon>Streptophyta</taxon>
        <taxon>Embryophyta</taxon>
        <taxon>Tracheophyta</taxon>
        <taxon>Spermatophyta</taxon>
        <taxon>Magnoliopsida</taxon>
        <taxon>Liliopsida</taxon>
        <taxon>Asparagales</taxon>
        <taxon>Orchidaceae</taxon>
        <taxon>Vanilloideae</taxon>
        <taxon>Vanilleae</taxon>
        <taxon>Vanilla</taxon>
    </lineage>
</organism>
<dbReference type="Proteomes" id="UP000639772">
    <property type="component" value="Unassembled WGS sequence"/>
</dbReference>
<dbReference type="Proteomes" id="UP000636800">
    <property type="component" value="Unassembled WGS sequence"/>
</dbReference>
<protein>
    <submittedName>
        <fullName evidence="2">Uncharacterized protein</fullName>
    </submittedName>
</protein>
<sequence>MRGNGGVRRRSVITNSTRPTIFSPVAATGDRDGVGRRGGGWEQEELDPGLRVPDGTLPLVRSGWLVLQAPVLKKLPGGLSGVTACLLLGVASVPSHRRLRQARHQAWVFTSGGRLFTILSTPRKHAEINILLAGKSKRNDMGA</sequence>
<keyword evidence="4" id="KW-1185">Reference proteome</keyword>
<gene>
    <name evidence="3" type="ORF">HPP92_029108</name>
    <name evidence="2" type="ORF">HPP92_029120</name>
</gene>
<name>A0A835U4J7_VANPL</name>
<evidence type="ECO:0000256" key="1">
    <source>
        <dbReference type="SAM" id="MobiDB-lite"/>
    </source>
</evidence>
<accession>A0A835U4J7</accession>